<feature type="compositionally biased region" description="Polar residues" evidence="1">
    <location>
        <begin position="367"/>
        <end position="382"/>
    </location>
</feature>
<keyword evidence="4" id="KW-1185">Reference proteome</keyword>
<keyword evidence="2" id="KW-0472">Membrane</keyword>
<dbReference type="AlphaFoldDB" id="A0A542Y883"/>
<evidence type="ECO:0000256" key="1">
    <source>
        <dbReference type="SAM" id="MobiDB-lite"/>
    </source>
</evidence>
<feature type="transmembrane region" description="Helical" evidence="2">
    <location>
        <begin position="142"/>
        <end position="160"/>
    </location>
</feature>
<reference evidence="3 4" key="1">
    <citation type="submission" date="2019-06" db="EMBL/GenBank/DDBJ databases">
        <title>Sequencing the genomes of 1000 actinobacteria strains.</title>
        <authorList>
            <person name="Klenk H.-P."/>
        </authorList>
    </citation>
    <scope>NUCLEOTIDE SEQUENCE [LARGE SCALE GENOMIC DNA]</scope>
    <source>
        <strain evidence="3 4">DSM 8803</strain>
    </source>
</reference>
<gene>
    <name evidence="3" type="ORF">FB468_2358</name>
</gene>
<dbReference type="OrthoDB" id="5185521at2"/>
<keyword evidence="2" id="KW-0812">Transmembrane</keyword>
<dbReference type="RefSeq" id="WP_141887506.1">
    <property type="nucleotide sequence ID" value="NZ_BAAAUY010000011.1"/>
</dbReference>
<feature type="transmembrane region" description="Helical" evidence="2">
    <location>
        <begin position="119"/>
        <end position="136"/>
    </location>
</feature>
<accession>A0A542Y883</accession>
<protein>
    <submittedName>
        <fullName evidence="3">Uncharacterized protein</fullName>
    </submittedName>
</protein>
<name>A0A542Y883_9MICO</name>
<proteinExistence type="predicted"/>
<comment type="caution">
    <text evidence="3">The sequence shown here is derived from an EMBL/GenBank/DDBJ whole genome shotgun (WGS) entry which is preliminary data.</text>
</comment>
<keyword evidence="2" id="KW-1133">Transmembrane helix</keyword>
<feature type="transmembrane region" description="Helical" evidence="2">
    <location>
        <begin position="181"/>
        <end position="199"/>
    </location>
</feature>
<evidence type="ECO:0000256" key="2">
    <source>
        <dbReference type="SAM" id="Phobius"/>
    </source>
</evidence>
<evidence type="ECO:0000313" key="4">
    <source>
        <dbReference type="Proteomes" id="UP000319094"/>
    </source>
</evidence>
<evidence type="ECO:0000313" key="3">
    <source>
        <dbReference type="EMBL" id="TQL44302.1"/>
    </source>
</evidence>
<feature type="region of interest" description="Disordered" evidence="1">
    <location>
        <begin position="300"/>
        <end position="382"/>
    </location>
</feature>
<sequence length="382" mass="40419">MNVSAALTNAERAEAFTAEVRSHLSDLPTEEVDELLDGLGADITERLSEGDSLDSLGDAAHYAEELRQAAGLPARATTKPTKPTAAERAERLKQRGAEWLDATPGRQGFRDLMVSLRPAWWVLRGVVGAWAALLLLRHPLINGVPVSLGAAALTLAFIAVSVQWGRGRWLPRQWLARVRDVANVVAVILTLPFLVTTWVNASTPNVEYVVDDLSYQGLAFNGGEVTNIYAYDCAGNLLDAVRLYDQNGKPITTMGEDQPTPPDSWVQGEDRNYAHSFNPIARDAEAWNVFPLGSARYSDVTGEAGTPAAAKPEKTELPPLSRDCVDPAASADEASGGASGEKPGDDGAAGDEPATDGNADATPGGASVSTTPATPANQLAAR</sequence>
<organism evidence="3 4">
    <name type="scientific">Leucobacter komagatae</name>
    <dbReference type="NCBI Taxonomy" id="55969"/>
    <lineage>
        <taxon>Bacteria</taxon>
        <taxon>Bacillati</taxon>
        <taxon>Actinomycetota</taxon>
        <taxon>Actinomycetes</taxon>
        <taxon>Micrococcales</taxon>
        <taxon>Microbacteriaceae</taxon>
        <taxon>Leucobacter</taxon>
    </lineage>
</organism>
<dbReference type="Proteomes" id="UP000319094">
    <property type="component" value="Unassembled WGS sequence"/>
</dbReference>
<dbReference type="EMBL" id="VFON01000001">
    <property type="protein sequence ID" value="TQL44302.1"/>
    <property type="molecule type" value="Genomic_DNA"/>
</dbReference>